<evidence type="ECO:0000313" key="2">
    <source>
        <dbReference type="Proteomes" id="UP000499080"/>
    </source>
</evidence>
<keyword evidence="2" id="KW-1185">Reference proteome</keyword>
<dbReference type="AlphaFoldDB" id="A0A4Y2L5B3"/>
<organism evidence="1 2">
    <name type="scientific">Araneus ventricosus</name>
    <name type="common">Orbweaver spider</name>
    <name type="synonym">Epeira ventricosa</name>
    <dbReference type="NCBI Taxonomy" id="182803"/>
    <lineage>
        <taxon>Eukaryota</taxon>
        <taxon>Metazoa</taxon>
        <taxon>Ecdysozoa</taxon>
        <taxon>Arthropoda</taxon>
        <taxon>Chelicerata</taxon>
        <taxon>Arachnida</taxon>
        <taxon>Araneae</taxon>
        <taxon>Araneomorphae</taxon>
        <taxon>Entelegynae</taxon>
        <taxon>Araneoidea</taxon>
        <taxon>Araneidae</taxon>
        <taxon>Araneus</taxon>
    </lineage>
</organism>
<dbReference type="OrthoDB" id="6423448at2759"/>
<accession>A0A4Y2L5B3</accession>
<name>A0A4Y2L5B3_ARAVE</name>
<proteinExistence type="predicted"/>
<dbReference type="PANTHER" id="PTHR31511:SF12">
    <property type="entry name" value="RHO TERMINATION FACTOR N-TERMINAL DOMAIN-CONTAINING PROTEIN"/>
    <property type="match status" value="1"/>
</dbReference>
<gene>
    <name evidence="1" type="ORF">AVEN_36814_1</name>
</gene>
<dbReference type="GO" id="GO:0071897">
    <property type="term" value="P:DNA biosynthetic process"/>
    <property type="evidence" value="ECO:0007669"/>
    <property type="project" value="UniProtKB-ARBA"/>
</dbReference>
<dbReference type="Proteomes" id="UP000499080">
    <property type="component" value="Unassembled WGS sequence"/>
</dbReference>
<reference evidence="1 2" key="1">
    <citation type="journal article" date="2019" name="Sci. Rep.">
        <title>Orb-weaving spider Araneus ventricosus genome elucidates the spidroin gene catalogue.</title>
        <authorList>
            <person name="Kono N."/>
            <person name="Nakamura H."/>
            <person name="Ohtoshi R."/>
            <person name="Moran D.A.P."/>
            <person name="Shinohara A."/>
            <person name="Yoshida Y."/>
            <person name="Fujiwara M."/>
            <person name="Mori M."/>
            <person name="Tomita M."/>
            <person name="Arakawa K."/>
        </authorList>
    </citation>
    <scope>NUCLEOTIDE SEQUENCE [LARGE SCALE GENOMIC DNA]</scope>
</reference>
<evidence type="ECO:0000313" key="1">
    <source>
        <dbReference type="EMBL" id="GBN09400.1"/>
    </source>
</evidence>
<comment type="caution">
    <text evidence="1">The sequence shown here is derived from an EMBL/GenBank/DDBJ whole genome shotgun (WGS) entry which is preliminary data.</text>
</comment>
<dbReference type="SUPFAM" id="SSF56672">
    <property type="entry name" value="DNA/RNA polymerases"/>
    <property type="match status" value="1"/>
</dbReference>
<evidence type="ECO:0008006" key="3">
    <source>
        <dbReference type="Google" id="ProtNLM"/>
    </source>
</evidence>
<dbReference type="PANTHER" id="PTHR31511">
    <property type="entry name" value="PROTEIN CBG23764"/>
    <property type="match status" value="1"/>
</dbReference>
<dbReference type="EMBL" id="BGPR01005351">
    <property type="protein sequence ID" value="GBN09400.1"/>
    <property type="molecule type" value="Genomic_DNA"/>
</dbReference>
<protein>
    <recommendedName>
        <fullName evidence="3">DNA-directed DNA polymerase</fullName>
    </recommendedName>
</protein>
<dbReference type="InterPro" id="IPR043502">
    <property type="entry name" value="DNA/RNA_pol_sf"/>
</dbReference>
<sequence>MALMIEKGIRGGISQCCNRYAKANNKYMKEYDKNKESNYLMYLDANNLYGWAMSQYLPYGGFRWVEEINVENIPDISEKVYIVEVDLEYPKESHDFHTDLPLAPEKKVPDGSKLEKLLTTLYDKTNYVVHYKSLKQYSEMG</sequence>